<dbReference type="RefSeq" id="WP_074849518.1">
    <property type="nucleotide sequence ID" value="NZ_FNLM01000034.1"/>
</dbReference>
<accession>A0A1H2IH66</accession>
<name>A0A1H2IH66_9ACTN</name>
<evidence type="ECO:0000313" key="1">
    <source>
        <dbReference type="EMBL" id="SDU43433.1"/>
    </source>
</evidence>
<reference evidence="1 2" key="1">
    <citation type="submission" date="2016-10" db="EMBL/GenBank/DDBJ databases">
        <authorList>
            <person name="de Groot N.N."/>
        </authorList>
    </citation>
    <scope>NUCLEOTIDE SEQUENCE [LARGE SCALE GENOMIC DNA]</scope>
    <source>
        <strain evidence="1 2">DSM 44215</strain>
    </source>
</reference>
<evidence type="ECO:0000313" key="2">
    <source>
        <dbReference type="Proteomes" id="UP000183180"/>
    </source>
</evidence>
<dbReference type="OrthoDB" id="9953108at2"/>
<protein>
    <submittedName>
        <fullName evidence="1">Uncharacterized protein</fullName>
    </submittedName>
</protein>
<sequence length="78" mass="8185">MNAMQLDVLERVAVDQLAAQVGGSRNARSSMSVDVDAVAVRRLVEMGLITDADDSPFGPRVRITPAGVEALAYLASVA</sequence>
<dbReference type="AlphaFoldDB" id="A0A1H2IH66"/>
<proteinExistence type="predicted"/>
<dbReference type="EMBL" id="FNLM01000034">
    <property type="protein sequence ID" value="SDU43433.1"/>
    <property type="molecule type" value="Genomic_DNA"/>
</dbReference>
<organism evidence="1 2">
    <name type="scientific">Gordonia westfalica</name>
    <dbReference type="NCBI Taxonomy" id="158898"/>
    <lineage>
        <taxon>Bacteria</taxon>
        <taxon>Bacillati</taxon>
        <taxon>Actinomycetota</taxon>
        <taxon>Actinomycetes</taxon>
        <taxon>Mycobacteriales</taxon>
        <taxon>Gordoniaceae</taxon>
        <taxon>Gordonia</taxon>
    </lineage>
</organism>
<dbReference type="Proteomes" id="UP000183180">
    <property type="component" value="Unassembled WGS sequence"/>
</dbReference>
<gene>
    <name evidence="1" type="ORF">SAMN04488548_1341148</name>
</gene>